<feature type="domain" description="FAD dependent oxidoreductase" evidence="4">
    <location>
        <begin position="3"/>
        <end position="341"/>
    </location>
</feature>
<sequence length="369" mass="40125">MTDILIVGGGVIGLLLARELVKQSISVAIVDSGELGREASWAGGGIVSPLYPWNYSKPVTALANWAQQAYPNLAAELAVESGIDPEFNPCGLMMLDPPGKDRILDWASVNQKAVQLLSAQQALAKESALGCGLDYAVWWPHIGNIRNPRLLRSLYAYLKMSDHCKVYSHTEVESIRESKSGQVDIIAVGKKLTASKAVICAGAWTGKLLGALGVDTPIQPVRGQMLIFEPRPGLINSMILHQGRYLIPRLDGRILVGSTLEYTGFDKATTKEARELLLEQAFKLVPELRSVPVEAHWSGLRPGSPHGIPFIGKVPGWSNLYVNAGHFRNGLVLAPASVRLMRNLLLNEEPIVDPGPYDPLTPRPSSDMF</sequence>
<dbReference type="Pfam" id="PF01266">
    <property type="entry name" value="DAO"/>
    <property type="match status" value="1"/>
</dbReference>
<name>A0A2K9LI47_9GAMM</name>
<keyword evidence="3" id="KW-0560">Oxidoreductase</keyword>
<dbReference type="InterPro" id="IPR006076">
    <property type="entry name" value="FAD-dep_OxRdtase"/>
</dbReference>
<evidence type="ECO:0000259" key="4">
    <source>
        <dbReference type="Pfam" id="PF01266"/>
    </source>
</evidence>
<evidence type="ECO:0000256" key="3">
    <source>
        <dbReference type="ARBA" id="ARBA00023002"/>
    </source>
</evidence>
<gene>
    <name evidence="5" type="primary">thiO</name>
    <name evidence="5" type="ORF">Kalk_05730</name>
</gene>
<keyword evidence="2" id="KW-0784">Thiamine biosynthesis</keyword>
<dbReference type="Gene3D" id="3.50.50.60">
    <property type="entry name" value="FAD/NAD(P)-binding domain"/>
    <property type="match status" value="1"/>
</dbReference>
<proteinExistence type="predicted"/>
<protein>
    <submittedName>
        <fullName evidence="5">Glycine oxidase ThiO</fullName>
    </submittedName>
</protein>
<dbReference type="InterPro" id="IPR036188">
    <property type="entry name" value="FAD/NAD-bd_sf"/>
</dbReference>
<dbReference type="InterPro" id="IPR012727">
    <property type="entry name" value="Gly_oxidase_ThiO"/>
</dbReference>
<evidence type="ECO:0000256" key="1">
    <source>
        <dbReference type="ARBA" id="ARBA00004948"/>
    </source>
</evidence>
<dbReference type="AlphaFoldDB" id="A0A2K9LI47"/>
<dbReference type="RefSeq" id="WP_101893290.1">
    <property type="nucleotide sequence ID" value="NZ_CP022684.1"/>
</dbReference>
<dbReference type="SUPFAM" id="SSF51905">
    <property type="entry name" value="FAD/NAD(P)-binding domain"/>
    <property type="match status" value="1"/>
</dbReference>
<dbReference type="UniPathway" id="UPA00060"/>
<evidence type="ECO:0000256" key="2">
    <source>
        <dbReference type="ARBA" id="ARBA00022977"/>
    </source>
</evidence>
<dbReference type="GO" id="GO:0005737">
    <property type="term" value="C:cytoplasm"/>
    <property type="evidence" value="ECO:0007669"/>
    <property type="project" value="TreeGrafter"/>
</dbReference>
<dbReference type="KEGG" id="kak:Kalk_05730"/>
<dbReference type="GO" id="GO:0016491">
    <property type="term" value="F:oxidoreductase activity"/>
    <property type="evidence" value="ECO:0007669"/>
    <property type="project" value="UniProtKB-KW"/>
</dbReference>
<keyword evidence="6" id="KW-1185">Reference proteome</keyword>
<dbReference type="PANTHER" id="PTHR13847:SF289">
    <property type="entry name" value="GLYCINE OXIDASE"/>
    <property type="match status" value="1"/>
</dbReference>
<reference evidence="6" key="1">
    <citation type="submission" date="2017-08" db="EMBL/GenBank/DDBJ databases">
        <title>Direct submision.</title>
        <authorList>
            <person name="Kim S.-J."/>
            <person name="Rhee S.-K."/>
        </authorList>
    </citation>
    <scope>NUCLEOTIDE SEQUENCE [LARGE SCALE GENOMIC DNA]</scope>
    <source>
        <strain evidence="6">GI5</strain>
    </source>
</reference>
<organism evidence="5 6">
    <name type="scientific">Ketobacter alkanivorans</name>
    <dbReference type="NCBI Taxonomy" id="1917421"/>
    <lineage>
        <taxon>Bacteria</taxon>
        <taxon>Pseudomonadati</taxon>
        <taxon>Pseudomonadota</taxon>
        <taxon>Gammaproteobacteria</taxon>
        <taxon>Pseudomonadales</taxon>
        <taxon>Ketobacteraceae</taxon>
        <taxon>Ketobacter</taxon>
    </lineage>
</organism>
<dbReference type="EMBL" id="CP022684">
    <property type="protein sequence ID" value="AUM11952.1"/>
    <property type="molecule type" value="Genomic_DNA"/>
</dbReference>
<dbReference type="SUPFAM" id="SSF54373">
    <property type="entry name" value="FAD-linked reductases, C-terminal domain"/>
    <property type="match status" value="1"/>
</dbReference>
<dbReference type="Proteomes" id="UP000235116">
    <property type="component" value="Chromosome"/>
</dbReference>
<dbReference type="GO" id="GO:0009228">
    <property type="term" value="P:thiamine biosynthetic process"/>
    <property type="evidence" value="ECO:0007669"/>
    <property type="project" value="UniProtKB-KW"/>
</dbReference>
<dbReference type="GO" id="GO:0009229">
    <property type="term" value="P:thiamine diphosphate biosynthetic process"/>
    <property type="evidence" value="ECO:0007669"/>
    <property type="project" value="UniProtKB-UniPathway"/>
</dbReference>
<accession>A0A2K9LI47</accession>
<dbReference type="NCBIfam" id="TIGR02352">
    <property type="entry name" value="thiamin_ThiO"/>
    <property type="match status" value="1"/>
</dbReference>
<evidence type="ECO:0000313" key="6">
    <source>
        <dbReference type="Proteomes" id="UP000235116"/>
    </source>
</evidence>
<comment type="pathway">
    <text evidence="1">Cofactor biosynthesis; thiamine diphosphate biosynthesis.</text>
</comment>
<evidence type="ECO:0000313" key="5">
    <source>
        <dbReference type="EMBL" id="AUM11952.1"/>
    </source>
</evidence>
<dbReference type="GO" id="GO:0050660">
    <property type="term" value="F:flavin adenine dinucleotide binding"/>
    <property type="evidence" value="ECO:0007669"/>
    <property type="project" value="InterPro"/>
</dbReference>
<dbReference type="Gene3D" id="3.30.9.10">
    <property type="entry name" value="D-Amino Acid Oxidase, subunit A, domain 2"/>
    <property type="match status" value="1"/>
</dbReference>
<dbReference type="OrthoDB" id="9805337at2"/>
<dbReference type="PANTHER" id="PTHR13847">
    <property type="entry name" value="SARCOSINE DEHYDROGENASE-RELATED"/>
    <property type="match status" value="1"/>
</dbReference>